<sequence>MNDLVTVTAYHNQYDRELRFLGAAVVSSRIARNFDEYDAIVKHFRSIPDTDYITTRLAVDMYDRD</sequence>
<evidence type="ECO:0000313" key="1">
    <source>
        <dbReference type="EMBL" id="MCB5179530.1"/>
    </source>
</evidence>
<dbReference type="EMBL" id="JAJAUY010000023">
    <property type="protein sequence ID" value="MCB5179530.1"/>
    <property type="molecule type" value="Genomic_DNA"/>
</dbReference>
<comment type="caution">
    <text evidence="1">The sequence shown here is derived from an EMBL/GenBank/DDBJ whole genome shotgun (WGS) entry which is preliminary data.</text>
</comment>
<gene>
    <name evidence="1" type="ORF">LG632_09035</name>
</gene>
<protein>
    <submittedName>
        <fullName evidence="1">Uncharacterized protein</fullName>
    </submittedName>
</protein>
<accession>A0ABS8B4H9</accession>
<dbReference type="RefSeq" id="WP_226726364.1">
    <property type="nucleotide sequence ID" value="NZ_JAJAUY010000023.1"/>
</dbReference>
<keyword evidence="2" id="KW-1185">Reference proteome</keyword>
<dbReference type="Proteomes" id="UP001199054">
    <property type="component" value="Unassembled WGS sequence"/>
</dbReference>
<evidence type="ECO:0000313" key="2">
    <source>
        <dbReference type="Proteomes" id="UP001199054"/>
    </source>
</evidence>
<name>A0ABS8B4H9_9ACTN</name>
<reference evidence="1 2" key="1">
    <citation type="submission" date="2021-10" db="EMBL/GenBank/DDBJ databases">
        <title>Streptomyces sp. strain SMC 277, a novel streptomycete isolated from soil.</title>
        <authorList>
            <person name="Chanama M."/>
        </authorList>
    </citation>
    <scope>NUCLEOTIDE SEQUENCE [LARGE SCALE GENOMIC DNA]</scope>
    <source>
        <strain evidence="1 2">SMC 277</strain>
    </source>
</reference>
<organism evidence="1 2">
    <name type="scientific">Streptomyces antimicrobicus</name>
    <dbReference type="NCBI Taxonomy" id="2883108"/>
    <lineage>
        <taxon>Bacteria</taxon>
        <taxon>Bacillati</taxon>
        <taxon>Actinomycetota</taxon>
        <taxon>Actinomycetes</taxon>
        <taxon>Kitasatosporales</taxon>
        <taxon>Streptomycetaceae</taxon>
        <taxon>Streptomyces</taxon>
    </lineage>
</organism>
<proteinExistence type="predicted"/>